<comment type="caution">
    <text evidence="2">The sequence shown here is derived from an EMBL/GenBank/DDBJ whole genome shotgun (WGS) entry which is preliminary data.</text>
</comment>
<dbReference type="AlphaFoldDB" id="A0AAV7VV49"/>
<keyword evidence="3" id="KW-1185">Reference proteome</keyword>
<evidence type="ECO:0000256" key="1">
    <source>
        <dbReference type="SAM" id="MobiDB-lite"/>
    </source>
</evidence>
<reference evidence="2" key="1">
    <citation type="journal article" date="2022" name="bioRxiv">
        <title>Sequencing and chromosome-scale assembly of the giantPleurodeles waltlgenome.</title>
        <authorList>
            <person name="Brown T."/>
            <person name="Elewa A."/>
            <person name="Iarovenko S."/>
            <person name="Subramanian E."/>
            <person name="Araus A.J."/>
            <person name="Petzold A."/>
            <person name="Susuki M."/>
            <person name="Suzuki K.-i.T."/>
            <person name="Hayashi T."/>
            <person name="Toyoda A."/>
            <person name="Oliveira C."/>
            <person name="Osipova E."/>
            <person name="Leigh N.D."/>
            <person name="Simon A."/>
            <person name="Yun M.H."/>
        </authorList>
    </citation>
    <scope>NUCLEOTIDE SEQUENCE</scope>
    <source>
        <strain evidence="2">20211129_DDA</strain>
        <tissue evidence="2">Liver</tissue>
    </source>
</reference>
<organism evidence="2 3">
    <name type="scientific">Pleurodeles waltl</name>
    <name type="common">Iberian ribbed newt</name>
    <dbReference type="NCBI Taxonomy" id="8319"/>
    <lineage>
        <taxon>Eukaryota</taxon>
        <taxon>Metazoa</taxon>
        <taxon>Chordata</taxon>
        <taxon>Craniata</taxon>
        <taxon>Vertebrata</taxon>
        <taxon>Euteleostomi</taxon>
        <taxon>Amphibia</taxon>
        <taxon>Batrachia</taxon>
        <taxon>Caudata</taxon>
        <taxon>Salamandroidea</taxon>
        <taxon>Salamandridae</taxon>
        <taxon>Pleurodelinae</taxon>
        <taxon>Pleurodeles</taxon>
    </lineage>
</organism>
<dbReference type="Proteomes" id="UP001066276">
    <property type="component" value="Chromosome 2_1"/>
</dbReference>
<evidence type="ECO:0000313" key="2">
    <source>
        <dbReference type="EMBL" id="KAJ1204233.1"/>
    </source>
</evidence>
<dbReference type="EMBL" id="JANPWB010000003">
    <property type="protein sequence ID" value="KAJ1204233.1"/>
    <property type="molecule type" value="Genomic_DNA"/>
</dbReference>
<name>A0AAV7VV49_PLEWA</name>
<protein>
    <submittedName>
        <fullName evidence="2">Uncharacterized protein</fullName>
    </submittedName>
</protein>
<sequence length="87" mass="9042">MERWPRLPSQRAAGLPEARRRVPADPAAPQISAGRSPDQMQGSPLGCGPRVPAPRGVQSGSSLPEPETVHGPSSATRGVRVPASSPM</sequence>
<gene>
    <name evidence="2" type="ORF">NDU88_008014</name>
</gene>
<evidence type="ECO:0000313" key="3">
    <source>
        <dbReference type="Proteomes" id="UP001066276"/>
    </source>
</evidence>
<accession>A0AAV7VV49</accession>
<proteinExistence type="predicted"/>
<feature type="region of interest" description="Disordered" evidence="1">
    <location>
        <begin position="1"/>
        <end position="87"/>
    </location>
</feature>